<gene>
    <name evidence="3" type="ORF">MSPICULIGERA_LOCUS25212</name>
</gene>
<reference evidence="3" key="1">
    <citation type="submission" date="2023-06" db="EMBL/GenBank/DDBJ databases">
        <authorList>
            <person name="Delattre M."/>
        </authorList>
    </citation>
    <scope>NUCLEOTIDE SEQUENCE</scope>
    <source>
        <strain evidence="3">AF72</strain>
    </source>
</reference>
<dbReference type="AlphaFoldDB" id="A0AA36DGI2"/>
<feature type="compositionally biased region" description="Basic residues" evidence="1">
    <location>
        <begin position="507"/>
        <end position="524"/>
    </location>
</feature>
<comment type="caution">
    <text evidence="3">The sequence shown here is derived from an EMBL/GenBank/DDBJ whole genome shotgun (WGS) entry which is preliminary data.</text>
</comment>
<name>A0AA36DGI2_9BILA</name>
<sequence length="793" mass="88007">MYGPVPLLILTLVRFSYTAEPTAKVFTATGPNGEPAQYLLVPDASSPTGSRAIPSPTTPIPTTGMPTISLQALMAAIGPQTGNKVQLDLTKLHLHGIDFAVNGTEDASDAKSSEAPSSTLAPYTRRPFAGRTRATVAVPLVENEQELVKMAVPKSSERYRRRKPWKRGHAGTALPIIADNEATTTTLAQPSSTTVPQPTRIEIEPKKRQPDSPQSSPKWRALESGEMTAMGDFLIANGKSKKAGKIHPSLRTTVGPRYETTVVDEVRDDDFTTPAPTTTSYRNRMPVVLEALEPTNNFLDRQVNAIVQQMNSRVYNGTTMAYPITPEDATAESIVQELKNAFFPPQIKASPTEMTALREAARLGTSPTPVHPEIRRLHIPAKAPKQEEPKKATLSPENALLAFLDRNPLDIYRAKDEESTTEKILTTTAKTTTFITTPKLDTTTPALQIDSPVYKQEKAEFKIAGLDGGKPSEWKENAVSSKQRHYGMVAAPINLRRLRKKRLRAGRRLTRRDRRRPQQTKRNFRQTAKYQMNDVKTKVFPRKPAATLDGDTDQPNPVLTRPQTQNYQPHPEPRRHLEMTTPHPKIYTTHPYMLTTSYTPIPLLPPTTSGPAKVEPKIRISPELGPKPRFPHNVIGPIPLEQPGKGNKSDNTVFDLFREALEYVLDPKNSKEKSDKPRVQQLKRLDAIPDPNLRWSEGSPAIGGLMALSNILIHPSNRHKAAGQNSGIGFSKLSIKRQEPALKPAKLPKSNLDLEMEELADTISRLDQQQLNSNSIQILNPTEDQPYLIDSRF</sequence>
<feature type="compositionally biased region" description="Polar residues" evidence="1">
    <location>
        <begin position="553"/>
        <end position="568"/>
    </location>
</feature>
<feature type="region of interest" description="Disordered" evidence="1">
    <location>
        <begin position="184"/>
        <end position="219"/>
    </location>
</feature>
<dbReference type="EMBL" id="CATQJA010002709">
    <property type="protein sequence ID" value="CAJ0587235.1"/>
    <property type="molecule type" value="Genomic_DNA"/>
</dbReference>
<feature type="non-terminal residue" evidence="3">
    <location>
        <position position="1"/>
    </location>
</feature>
<evidence type="ECO:0000313" key="4">
    <source>
        <dbReference type="Proteomes" id="UP001177023"/>
    </source>
</evidence>
<feature type="signal peptide" evidence="2">
    <location>
        <begin position="1"/>
        <end position="18"/>
    </location>
</feature>
<accession>A0AA36DGI2</accession>
<protein>
    <submittedName>
        <fullName evidence="3">Uncharacterized protein</fullName>
    </submittedName>
</protein>
<keyword evidence="2" id="KW-0732">Signal</keyword>
<feature type="compositionally biased region" description="Basic and acidic residues" evidence="1">
    <location>
        <begin position="201"/>
        <end position="210"/>
    </location>
</feature>
<dbReference type="Proteomes" id="UP001177023">
    <property type="component" value="Unassembled WGS sequence"/>
</dbReference>
<feature type="region of interest" description="Disordered" evidence="1">
    <location>
        <begin position="105"/>
        <end position="126"/>
    </location>
</feature>
<evidence type="ECO:0000256" key="1">
    <source>
        <dbReference type="SAM" id="MobiDB-lite"/>
    </source>
</evidence>
<feature type="compositionally biased region" description="Low complexity" evidence="1">
    <location>
        <begin position="184"/>
        <end position="194"/>
    </location>
</feature>
<evidence type="ECO:0000313" key="3">
    <source>
        <dbReference type="EMBL" id="CAJ0587235.1"/>
    </source>
</evidence>
<feature type="region of interest" description="Disordered" evidence="1">
    <location>
        <begin position="507"/>
        <end position="526"/>
    </location>
</feature>
<keyword evidence="4" id="KW-1185">Reference proteome</keyword>
<feature type="region of interest" description="Disordered" evidence="1">
    <location>
        <begin position="545"/>
        <end position="578"/>
    </location>
</feature>
<organism evidence="3 4">
    <name type="scientific">Mesorhabditis spiculigera</name>
    <dbReference type="NCBI Taxonomy" id="96644"/>
    <lineage>
        <taxon>Eukaryota</taxon>
        <taxon>Metazoa</taxon>
        <taxon>Ecdysozoa</taxon>
        <taxon>Nematoda</taxon>
        <taxon>Chromadorea</taxon>
        <taxon>Rhabditida</taxon>
        <taxon>Rhabditina</taxon>
        <taxon>Rhabditomorpha</taxon>
        <taxon>Rhabditoidea</taxon>
        <taxon>Rhabditidae</taxon>
        <taxon>Mesorhabditinae</taxon>
        <taxon>Mesorhabditis</taxon>
    </lineage>
</organism>
<feature type="chain" id="PRO_5041237857" evidence="2">
    <location>
        <begin position="19"/>
        <end position="793"/>
    </location>
</feature>
<evidence type="ECO:0000256" key="2">
    <source>
        <dbReference type="SAM" id="SignalP"/>
    </source>
</evidence>
<proteinExistence type="predicted"/>